<feature type="transmembrane region" description="Helical" evidence="1">
    <location>
        <begin position="460"/>
        <end position="481"/>
    </location>
</feature>
<evidence type="ECO:0000313" key="3">
    <source>
        <dbReference type="EMBL" id="HIZ31841.1"/>
    </source>
</evidence>
<accession>A0A9D2E6V0</accession>
<evidence type="ECO:0000259" key="2">
    <source>
        <dbReference type="Pfam" id="PF23357"/>
    </source>
</evidence>
<keyword evidence="1" id="KW-1133">Transmembrane helix</keyword>
<dbReference type="Pfam" id="PF23357">
    <property type="entry name" value="DUF7088"/>
    <property type="match status" value="1"/>
</dbReference>
<keyword evidence="1" id="KW-0812">Transmembrane</keyword>
<name>A0A9D2E6V0_9FIRM</name>
<feature type="domain" description="DUF7088" evidence="2">
    <location>
        <begin position="49"/>
        <end position="140"/>
    </location>
</feature>
<comment type="caution">
    <text evidence="3">The sequence shown here is derived from an EMBL/GenBank/DDBJ whole genome shotgun (WGS) entry which is preliminary data.</text>
</comment>
<dbReference type="AlphaFoldDB" id="A0A9D2E6V0"/>
<gene>
    <name evidence="3" type="ORF">H9813_11510</name>
</gene>
<evidence type="ECO:0000313" key="4">
    <source>
        <dbReference type="Proteomes" id="UP000824035"/>
    </source>
</evidence>
<dbReference type="EMBL" id="DXBV01000118">
    <property type="protein sequence ID" value="HIZ31841.1"/>
    <property type="molecule type" value="Genomic_DNA"/>
</dbReference>
<evidence type="ECO:0000256" key="1">
    <source>
        <dbReference type="SAM" id="Phobius"/>
    </source>
</evidence>
<dbReference type="Proteomes" id="UP000824035">
    <property type="component" value="Unassembled WGS sequence"/>
</dbReference>
<sequence length="486" mass="52674">MKKIFNRKTGVQSVYLIAGALALVLVMLLNIAAGAIAERYPLTFDLTSDGLFGLSDETVSYIETLQDPVTIQVLATEDVFESNSTYNAQASEIMRQFEKYSDAVDLVYVDYVSDPTFASKYPDMSLKQGDIIVSGNGRDRQVKTEELFNYTYDSSGNLTIASSRAEEAILSAVLYVTSDTIPGVAVVSGHGETSASAFTKLLSTNNYNVQEVNLLTGTLPEDAQVIALLAPTTDLSPEEIELLDAFLKNNGEYGRTLLYCASPEQAVLPNLEAFLAEWGVAVGDGLVFETDPNRVYSTQPFYAIADYVNETYAAMVDTDVPMLVPVSRPLEILFTQQENYYTDTLLEFGASSGVRPSDAGEGFTSDDATRTGPMPALAQCSYRVYDSQNASVVKASSSVLVSGSVEMLASYVLNNNSFANAQYLTSVLNSLCERTDTIAVTPKTIAGKALNITQAQADTLGNLFVFVIPLVTLALGAFVWLSRRHK</sequence>
<organism evidence="3 4">
    <name type="scientific">Candidatus Allofournierella merdipullorum</name>
    <dbReference type="NCBI Taxonomy" id="2838595"/>
    <lineage>
        <taxon>Bacteria</taxon>
        <taxon>Bacillati</taxon>
        <taxon>Bacillota</taxon>
        <taxon>Clostridia</taxon>
        <taxon>Eubacteriales</taxon>
        <taxon>Oscillospiraceae</taxon>
        <taxon>Allofournierella</taxon>
    </lineage>
</organism>
<keyword evidence="1" id="KW-0472">Membrane</keyword>
<dbReference type="InterPro" id="IPR055396">
    <property type="entry name" value="DUF7088"/>
</dbReference>
<reference evidence="3" key="2">
    <citation type="submission" date="2021-04" db="EMBL/GenBank/DDBJ databases">
        <authorList>
            <person name="Gilroy R."/>
        </authorList>
    </citation>
    <scope>NUCLEOTIDE SEQUENCE</scope>
    <source>
        <strain evidence="3">ChiGjej4B4-18154</strain>
    </source>
</reference>
<protein>
    <submittedName>
        <fullName evidence="3">GldG family protein</fullName>
    </submittedName>
</protein>
<reference evidence="3" key="1">
    <citation type="journal article" date="2021" name="PeerJ">
        <title>Extensive microbial diversity within the chicken gut microbiome revealed by metagenomics and culture.</title>
        <authorList>
            <person name="Gilroy R."/>
            <person name="Ravi A."/>
            <person name="Getino M."/>
            <person name="Pursley I."/>
            <person name="Horton D.L."/>
            <person name="Alikhan N.F."/>
            <person name="Baker D."/>
            <person name="Gharbi K."/>
            <person name="Hall N."/>
            <person name="Watson M."/>
            <person name="Adriaenssens E.M."/>
            <person name="Foster-Nyarko E."/>
            <person name="Jarju S."/>
            <person name="Secka A."/>
            <person name="Antonio M."/>
            <person name="Oren A."/>
            <person name="Chaudhuri R.R."/>
            <person name="La Ragione R."/>
            <person name="Hildebrand F."/>
            <person name="Pallen M.J."/>
        </authorList>
    </citation>
    <scope>NUCLEOTIDE SEQUENCE</scope>
    <source>
        <strain evidence="3">ChiGjej4B4-18154</strain>
    </source>
</reference>
<proteinExistence type="predicted"/>